<dbReference type="AlphaFoldDB" id="A0A1H0H9J3"/>
<evidence type="ECO:0000256" key="2">
    <source>
        <dbReference type="ARBA" id="ARBA00004236"/>
    </source>
</evidence>
<dbReference type="InterPro" id="IPR004358">
    <property type="entry name" value="Sig_transdc_His_kin-like_C"/>
</dbReference>
<keyword evidence="7" id="KW-0902">Two-component regulatory system</keyword>
<dbReference type="EC" id="2.7.13.3" evidence="3"/>
<comment type="catalytic activity">
    <reaction evidence="1">
        <text>ATP + protein L-histidine = ADP + protein N-phospho-L-histidine.</text>
        <dbReference type="EC" id="2.7.13.3"/>
    </reaction>
</comment>
<comment type="subcellular location">
    <subcellularLocation>
        <location evidence="2">Cell membrane</location>
    </subcellularLocation>
</comment>
<evidence type="ECO:0000313" key="11">
    <source>
        <dbReference type="Proteomes" id="UP000199004"/>
    </source>
</evidence>
<accession>A0A1H0H9J3</accession>
<reference evidence="10 11" key="1">
    <citation type="submission" date="2016-10" db="EMBL/GenBank/DDBJ databases">
        <authorList>
            <person name="de Groot N.N."/>
        </authorList>
    </citation>
    <scope>NUCLEOTIDE SEQUENCE [LARGE SCALE GENOMIC DNA]</scope>
    <source>
        <strain evidence="10 11">CGMCC 1.11147</strain>
    </source>
</reference>
<dbReference type="Gene3D" id="3.30.565.10">
    <property type="entry name" value="Histidine kinase-like ATPase, C-terminal domain"/>
    <property type="match status" value="1"/>
</dbReference>
<dbReference type="PANTHER" id="PTHR43711:SF1">
    <property type="entry name" value="HISTIDINE KINASE 1"/>
    <property type="match status" value="1"/>
</dbReference>
<keyword evidence="8" id="KW-0812">Transmembrane</keyword>
<sequence>MTWASTTVIVLTILAATATVLIGRQLNRLEAERDASTAAADILAAVAEDVRTTADSATAEASAGVRASEVGAAFPEGVADSSAVRARDSAQPVLDDSGEGVVVVASYDTAVTPATVQERRDHVVAYAVVPLDLAGTLLTMKPSEGGIAVAGPDRQVMSVPDHRPSDAAFQTVDLGSGTTSGWTLTVWTTPPQTPAVAWLIALGLGLTGTAAAGWMALRRERDRRSRDDLLRLQEASATVAELATVAQHSLDLAEVLPAVSAELGAALGLRGLSVGVPSADGERLLFVWGERPDNVPADHHPRDEVGAGDTIALVLSRGGRLAARLLVVAGRRLTGPDLRTLFAAGDVLTSALANAEMYSQQSELLKRMRSVDELKTVFLATASHELRTPVVAITGYAQVLTMRLDELTPEQTRMYVERVDANAQRLGALVEDLLDFSKLERGTDVEDHAPLDLGEVVSRILEEQPDLAPDHLVSHSTVRGLGVIGSRLAVDRVVSNLVGNAAKYSPAGSAIRVRVQAAHGRAELIVDDEGSGVPHDEREQIFSRFFRGHGDVVVRTSGAGLGLAIVSEFAASMGGQVSVADADGGGARFVVSYPLAASRAEPSRGATDADT</sequence>
<evidence type="ECO:0000256" key="6">
    <source>
        <dbReference type="ARBA" id="ARBA00022777"/>
    </source>
</evidence>
<evidence type="ECO:0000259" key="9">
    <source>
        <dbReference type="PROSITE" id="PS50109"/>
    </source>
</evidence>
<dbReference type="InterPro" id="IPR003661">
    <property type="entry name" value="HisK_dim/P_dom"/>
</dbReference>
<keyword evidence="8" id="KW-1133">Transmembrane helix</keyword>
<dbReference type="Gene3D" id="1.10.287.130">
    <property type="match status" value="1"/>
</dbReference>
<organism evidence="10 11">
    <name type="scientific">Nocardioides szechwanensis</name>
    <dbReference type="NCBI Taxonomy" id="1005944"/>
    <lineage>
        <taxon>Bacteria</taxon>
        <taxon>Bacillati</taxon>
        <taxon>Actinomycetota</taxon>
        <taxon>Actinomycetes</taxon>
        <taxon>Propionibacteriales</taxon>
        <taxon>Nocardioidaceae</taxon>
        <taxon>Nocardioides</taxon>
    </lineage>
</organism>
<proteinExistence type="predicted"/>
<dbReference type="InterPro" id="IPR036890">
    <property type="entry name" value="HATPase_C_sf"/>
</dbReference>
<keyword evidence="11" id="KW-1185">Reference proteome</keyword>
<dbReference type="Pfam" id="PF00512">
    <property type="entry name" value="HisKA"/>
    <property type="match status" value="1"/>
</dbReference>
<dbReference type="EMBL" id="FNIC01000006">
    <property type="protein sequence ID" value="SDO15807.1"/>
    <property type="molecule type" value="Genomic_DNA"/>
</dbReference>
<dbReference type="SUPFAM" id="SSF55874">
    <property type="entry name" value="ATPase domain of HSP90 chaperone/DNA topoisomerase II/histidine kinase"/>
    <property type="match status" value="1"/>
</dbReference>
<feature type="domain" description="Histidine kinase" evidence="9">
    <location>
        <begin position="381"/>
        <end position="597"/>
    </location>
</feature>
<dbReference type="InterPro" id="IPR036097">
    <property type="entry name" value="HisK_dim/P_sf"/>
</dbReference>
<feature type="transmembrane region" description="Helical" evidence="8">
    <location>
        <begin position="195"/>
        <end position="217"/>
    </location>
</feature>
<name>A0A1H0H9J3_9ACTN</name>
<evidence type="ECO:0000256" key="7">
    <source>
        <dbReference type="ARBA" id="ARBA00023012"/>
    </source>
</evidence>
<dbReference type="PANTHER" id="PTHR43711">
    <property type="entry name" value="TWO-COMPONENT HISTIDINE KINASE"/>
    <property type="match status" value="1"/>
</dbReference>
<dbReference type="GO" id="GO:0000155">
    <property type="term" value="F:phosphorelay sensor kinase activity"/>
    <property type="evidence" value="ECO:0007669"/>
    <property type="project" value="InterPro"/>
</dbReference>
<dbReference type="InterPro" id="IPR005467">
    <property type="entry name" value="His_kinase_dom"/>
</dbReference>
<dbReference type="SMART" id="SM00388">
    <property type="entry name" value="HisKA"/>
    <property type="match status" value="1"/>
</dbReference>
<dbReference type="FunFam" id="1.10.287.130:FF:000001">
    <property type="entry name" value="Two-component sensor histidine kinase"/>
    <property type="match status" value="1"/>
</dbReference>
<dbReference type="Proteomes" id="UP000199004">
    <property type="component" value="Unassembled WGS sequence"/>
</dbReference>
<dbReference type="InterPro" id="IPR003594">
    <property type="entry name" value="HATPase_dom"/>
</dbReference>
<dbReference type="Pfam" id="PF02518">
    <property type="entry name" value="HATPase_c"/>
    <property type="match status" value="1"/>
</dbReference>
<keyword evidence="8" id="KW-0472">Membrane</keyword>
<evidence type="ECO:0000256" key="5">
    <source>
        <dbReference type="ARBA" id="ARBA00022679"/>
    </source>
</evidence>
<dbReference type="PRINTS" id="PR00344">
    <property type="entry name" value="BCTRLSENSOR"/>
</dbReference>
<evidence type="ECO:0000256" key="1">
    <source>
        <dbReference type="ARBA" id="ARBA00000085"/>
    </source>
</evidence>
<keyword evidence="6 10" id="KW-0418">Kinase</keyword>
<keyword evidence="4" id="KW-0597">Phosphoprotein</keyword>
<dbReference type="GO" id="GO:0005886">
    <property type="term" value="C:plasma membrane"/>
    <property type="evidence" value="ECO:0007669"/>
    <property type="project" value="UniProtKB-SubCell"/>
</dbReference>
<dbReference type="STRING" id="1005944.SAMN05192576_3510"/>
<gene>
    <name evidence="10" type="ORF">SAMN05192576_3510</name>
</gene>
<keyword evidence="5" id="KW-0808">Transferase</keyword>
<dbReference type="CDD" id="cd00082">
    <property type="entry name" value="HisKA"/>
    <property type="match status" value="1"/>
</dbReference>
<dbReference type="SUPFAM" id="SSF47384">
    <property type="entry name" value="Homodimeric domain of signal transducing histidine kinase"/>
    <property type="match status" value="1"/>
</dbReference>
<evidence type="ECO:0000256" key="8">
    <source>
        <dbReference type="SAM" id="Phobius"/>
    </source>
</evidence>
<evidence type="ECO:0000313" key="10">
    <source>
        <dbReference type="EMBL" id="SDO15807.1"/>
    </source>
</evidence>
<dbReference type="SMART" id="SM00387">
    <property type="entry name" value="HATPase_c"/>
    <property type="match status" value="1"/>
</dbReference>
<dbReference type="InterPro" id="IPR050736">
    <property type="entry name" value="Sensor_HK_Regulatory"/>
</dbReference>
<dbReference type="PROSITE" id="PS50109">
    <property type="entry name" value="HIS_KIN"/>
    <property type="match status" value="1"/>
</dbReference>
<evidence type="ECO:0000256" key="3">
    <source>
        <dbReference type="ARBA" id="ARBA00012438"/>
    </source>
</evidence>
<evidence type="ECO:0000256" key="4">
    <source>
        <dbReference type="ARBA" id="ARBA00022553"/>
    </source>
</evidence>
<protein>
    <recommendedName>
        <fullName evidence="3">histidine kinase</fullName>
        <ecNumber evidence="3">2.7.13.3</ecNumber>
    </recommendedName>
</protein>